<dbReference type="GO" id="GO:0009231">
    <property type="term" value="P:riboflavin biosynthetic process"/>
    <property type="evidence" value="ECO:0007669"/>
    <property type="project" value="UniProtKB-KW"/>
</dbReference>
<evidence type="ECO:0000256" key="7">
    <source>
        <dbReference type="ARBA" id="ARBA00022619"/>
    </source>
</evidence>
<dbReference type="InterPro" id="IPR026017">
    <property type="entry name" value="Lumazine-bd_dom"/>
</dbReference>
<evidence type="ECO:0000256" key="6">
    <source>
        <dbReference type="ARBA" id="ARBA00013950"/>
    </source>
</evidence>
<dbReference type="PROSITE" id="PS51177">
    <property type="entry name" value="LUMAZINE_BIND"/>
    <property type="match status" value="2"/>
</dbReference>
<dbReference type="PANTHER" id="PTHR21098">
    <property type="entry name" value="RIBOFLAVIN SYNTHASE ALPHA CHAIN"/>
    <property type="match status" value="1"/>
</dbReference>
<feature type="repeat" description="Lumazine-binding" evidence="11">
    <location>
        <begin position="1"/>
        <end position="96"/>
    </location>
</feature>
<keyword evidence="8 13" id="KW-0808">Transferase</keyword>
<dbReference type="EC" id="2.5.1.9" evidence="5 10"/>
<dbReference type="EMBL" id="DSZN01000048">
    <property type="protein sequence ID" value="HGQ85285.1"/>
    <property type="molecule type" value="Genomic_DNA"/>
</dbReference>
<protein>
    <recommendedName>
        <fullName evidence="6 10">Riboflavin synthase</fullName>
        <ecNumber evidence="5 10">2.5.1.9</ecNumber>
    </recommendedName>
</protein>
<dbReference type="SUPFAM" id="SSF63380">
    <property type="entry name" value="Riboflavin synthase domain-like"/>
    <property type="match status" value="2"/>
</dbReference>
<evidence type="ECO:0000256" key="5">
    <source>
        <dbReference type="ARBA" id="ARBA00012827"/>
    </source>
</evidence>
<feature type="domain" description="Lumazine-binding" evidence="12">
    <location>
        <begin position="97"/>
        <end position="193"/>
    </location>
</feature>
<dbReference type="InterPro" id="IPR023366">
    <property type="entry name" value="ATP_synth_asu-like_sf"/>
</dbReference>
<dbReference type="PIRSF" id="PIRSF000498">
    <property type="entry name" value="Riboflavin_syn_A"/>
    <property type="match status" value="1"/>
</dbReference>
<evidence type="ECO:0000256" key="1">
    <source>
        <dbReference type="ARBA" id="ARBA00000968"/>
    </source>
</evidence>
<comment type="pathway">
    <text evidence="3">Cofactor biosynthesis; riboflavin biosynthesis; riboflavin from 2-hydroxy-3-oxobutyl phosphate and 5-amino-6-(D-ribitylamino)uracil: step 2/2.</text>
</comment>
<keyword evidence="7" id="KW-0686">Riboflavin biosynthesis</keyword>
<dbReference type="InterPro" id="IPR017938">
    <property type="entry name" value="Riboflavin_synthase-like_b-brl"/>
</dbReference>
<gene>
    <name evidence="13" type="ORF">ENT66_02650</name>
</gene>
<evidence type="ECO:0000256" key="2">
    <source>
        <dbReference type="ARBA" id="ARBA00002803"/>
    </source>
</evidence>
<evidence type="ECO:0000256" key="10">
    <source>
        <dbReference type="NCBIfam" id="TIGR00187"/>
    </source>
</evidence>
<dbReference type="NCBIfam" id="NF006767">
    <property type="entry name" value="PRK09289.1"/>
    <property type="match status" value="1"/>
</dbReference>
<dbReference type="CDD" id="cd00402">
    <property type="entry name" value="Riboflavin_synthase_like"/>
    <property type="match status" value="1"/>
</dbReference>
<dbReference type="Pfam" id="PF00677">
    <property type="entry name" value="Lum_binding"/>
    <property type="match status" value="2"/>
</dbReference>
<keyword evidence="9" id="KW-0677">Repeat</keyword>
<dbReference type="InterPro" id="IPR001783">
    <property type="entry name" value="Lumazine-bd"/>
</dbReference>
<name>A0A7C4NVM7_9BACT</name>
<organism evidence="13">
    <name type="scientific">Thermodesulfobacterium geofontis</name>
    <dbReference type="NCBI Taxonomy" id="1295609"/>
    <lineage>
        <taxon>Bacteria</taxon>
        <taxon>Pseudomonadati</taxon>
        <taxon>Thermodesulfobacteriota</taxon>
        <taxon>Thermodesulfobacteria</taxon>
        <taxon>Thermodesulfobacteriales</taxon>
        <taxon>Thermodesulfobacteriaceae</taxon>
        <taxon>Thermodesulfobacterium</taxon>
    </lineage>
</organism>
<comment type="subunit">
    <text evidence="4">Homotrimer.</text>
</comment>
<dbReference type="GO" id="GO:0004746">
    <property type="term" value="F:riboflavin synthase activity"/>
    <property type="evidence" value="ECO:0007669"/>
    <property type="project" value="UniProtKB-UniRule"/>
</dbReference>
<evidence type="ECO:0000256" key="9">
    <source>
        <dbReference type="ARBA" id="ARBA00022737"/>
    </source>
</evidence>
<feature type="repeat" description="Lumazine-binding" evidence="11">
    <location>
        <begin position="97"/>
        <end position="193"/>
    </location>
</feature>
<evidence type="ECO:0000259" key="12">
    <source>
        <dbReference type="PROSITE" id="PS51177"/>
    </source>
</evidence>
<dbReference type="PANTHER" id="PTHR21098:SF12">
    <property type="entry name" value="RIBOFLAVIN SYNTHASE"/>
    <property type="match status" value="1"/>
</dbReference>
<dbReference type="FunFam" id="2.40.30.20:FF:000004">
    <property type="entry name" value="Riboflavin synthase, alpha subunit"/>
    <property type="match status" value="1"/>
</dbReference>
<proteinExistence type="predicted"/>
<comment type="catalytic activity">
    <reaction evidence="1">
        <text>2 6,7-dimethyl-8-(1-D-ribityl)lumazine + H(+) = 5-amino-6-(D-ribitylamino)uracil + riboflavin</text>
        <dbReference type="Rhea" id="RHEA:20772"/>
        <dbReference type="ChEBI" id="CHEBI:15378"/>
        <dbReference type="ChEBI" id="CHEBI:15934"/>
        <dbReference type="ChEBI" id="CHEBI:57986"/>
        <dbReference type="ChEBI" id="CHEBI:58201"/>
        <dbReference type="EC" id="2.5.1.9"/>
    </reaction>
</comment>
<dbReference type="FunFam" id="2.40.30.20:FF:000003">
    <property type="entry name" value="Riboflavin synthase, alpha subunit"/>
    <property type="match status" value="1"/>
</dbReference>
<evidence type="ECO:0000313" key="13">
    <source>
        <dbReference type="EMBL" id="HGQ85285.1"/>
    </source>
</evidence>
<evidence type="ECO:0000256" key="3">
    <source>
        <dbReference type="ARBA" id="ARBA00004887"/>
    </source>
</evidence>
<evidence type="ECO:0000256" key="8">
    <source>
        <dbReference type="ARBA" id="ARBA00022679"/>
    </source>
</evidence>
<accession>A0A7C4NVM7</accession>
<sequence length="218" mass="24046">MFTGLIEGIGKIISLQPYRGGLLAEISASFSLKDTDVGDSIAVDGICLTITEIKGSTFKAHISPETLNKTTLRYKNSGDFVNLERALKFGDRLGGHLVSGHVDGIGKIVSITPIEDFWKLVVEIPSEFTPYLVKKGSIAIDGVSLTINDFKNNLLEFMLVPHTLKVTTLCLKKPGDLVNIEIDMIAKMVYKWLSPYLESLESSKRALTLEFLKEHGFL</sequence>
<feature type="domain" description="Lumazine-binding" evidence="12">
    <location>
        <begin position="1"/>
        <end position="96"/>
    </location>
</feature>
<dbReference type="Gene3D" id="2.40.30.20">
    <property type="match status" value="2"/>
</dbReference>
<evidence type="ECO:0000256" key="11">
    <source>
        <dbReference type="PROSITE-ProRule" id="PRU00524"/>
    </source>
</evidence>
<evidence type="ECO:0000256" key="4">
    <source>
        <dbReference type="ARBA" id="ARBA00011233"/>
    </source>
</evidence>
<comment type="function">
    <text evidence="2">Catalyzes the dismutation of two molecules of 6,7-dimethyl-8-ribityllumazine, resulting in the formation of riboflavin and 5-amino-6-(D-ribitylamino)uracil.</text>
</comment>
<reference evidence="13" key="1">
    <citation type="journal article" date="2020" name="mSystems">
        <title>Genome- and Community-Level Interaction Insights into Carbon Utilization and Element Cycling Functions of Hydrothermarchaeota in Hydrothermal Sediment.</title>
        <authorList>
            <person name="Zhou Z."/>
            <person name="Liu Y."/>
            <person name="Xu W."/>
            <person name="Pan J."/>
            <person name="Luo Z.H."/>
            <person name="Li M."/>
        </authorList>
    </citation>
    <scope>NUCLEOTIDE SEQUENCE [LARGE SCALE GENOMIC DNA]</scope>
    <source>
        <strain evidence="13">SpSt-6</strain>
    </source>
</reference>
<dbReference type="NCBIfam" id="NF009566">
    <property type="entry name" value="PRK13020.1"/>
    <property type="match status" value="1"/>
</dbReference>
<dbReference type="AlphaFoldDB" id="A0A7C4NVM7"/>
<dbReference type="NCBIfam" id="TIGR00187">
    <property type="entry name" value="ribE"/>
    <property type="match status" value="1"/>
</dbReference>
<comment type="caution">
    <text evidence="13">The sequence shown here is derived from an EMBL/GenBank/DDBJ whole genome shotgun (WGS) entry which is preliminary data.</text>
</comment>